<feature type="binding site" evidence="3">
    <location>
        <begin position="105"/>
        <end position="108"/>
    </location>
    <ligand>
        <name>NAD(+)</name>
        <dbReference type="ChEBI" id="CHEBI:57540"/>
    </ligand>
</feature>
<comment type="subcellular location">
    <subcellularLocation>
        <location evidence="3">Cytoplasm</location>
    </subcellularLocation>
</comment>
<feature type="domain" description="Deacetylase sirtuin-type" evidence="5">
    <location>
        <begin position="1"/>
        <end position="256"/>
    </location>
</feature>
<feature type="binding site" evidence="3">
    <location>
        <position position="70"/>
    </location>
    <ligand>
        <name>substrate</name>
    </ligand>
</feature>
<evidence type="ECO:0000259" key="5">
    <source>
        <dbReference type="PROSITE" id="PS50305"/>
    </source>
</evidence>
<evidence type="ECO:0000256" key="4">
    <source>
        <dbReference type="PROSITE-ProRule" id="PRU00236"/>
    </source>
</evidence>
<keyword evidence="1" id="KW-0808">Transferase</keyword>
<evidence type="ECO:0000256" key="1">
    <source>
        <dbReference type="ARBA" id="ARBA00022679"/>
    </source>
</evidence>
<protein>
    <recommendedName>
        <fullName evidence="3">NAD-dependent protein deacylase</fullName>
        <ecNumber evidence="3">2.3.1.286</ecNumber>
    </recommendedName>
    <alternativeName>
        <fullName evidence="3">Regulatory protein SIR2 homolog</fullName>
    </alternativeName>
</protein>
<feature type="binding site" evidence="3 4">
    <location>
        <position position="131"/>
    </location>
    <ligand>
        <name>Zn(2+)</name>
        <dbReference type="ChEBI" id="CHEBI:29105"/>
    </ligand>
</feature>
<reference evidence="6 7" key="1">
    <citation type="journal article" date="2019" name="Int. J. Syst. Evol. Microbiol.">
        <title>The Global Catalogue of Microorganisms (GCM) 10K type strain sequencing project: providing services to taxonomists for standard genome sequencing and annotation.</title>
        <authorList>
            <consortium name="The Broad Institute Genomics Platform"/>
            <consortium name="The Broad Institute Genome Sequencing Center for Infectious Disease"/>
            <person name="Wu L."/>
            <person name="Ma J."/>
        </authorList>
    </citation>
    <scope>NUCLEOTIDE SEQUENCE [LARGE SCALE GENOMIC DNA]</scope>
    <source>
        <strain evidence="6 7">JCM 15591</strain>
    </source>
</reference>
<keyword evidence="7" id="KW-1185">Reference proteome</keyword>
<feature type="binding site" evidence="3">
    <location>
        <begin position="197"/>
        <end position="199"/>
    </location>
    <ligand>
        <name>NAD(+)</name>
        <dbReference type="ChEBI" id="CHEBI:57540"/>
    </ligand>
</feature>
<sequence length="256" mass="27363">MPASEVPWALVEVAAAARRVVVLTGAGMSAESGQPTFRDPHTGLWERFCPEDLATFAAWEGDPTLVWAWYLWRFERTGLADPNAGHRAIADWEHLDLATVTVVTQNVDDLHERAGSGQVHHLHGSIGAFRCGECGHPFTDPIEVPEEPVERLPPPACARCFGLVRPGVVWFGESLPPDAWSAGVEACDQADLVLVVGTSGMVYPAAGLPALARSNGAFVAEINPLPTELSSMADLCWREPAAVALPALLAAMTALD</sequence>
<feature type="binding site" evidence="3">
    <location>
        <position position="241"/>
    </location>
    <ligand>
        <name>NAD(+)</name>
        <dbReference type="ChEBI" id="CHEBI:57540"/>
    </ligand>
</feature>
<organism evidence="6 7">
    <name type="scientific">Nostocoides vanveenii</name>
    <dbReference type="NCBI Taxonomy" id="330835"/>
    <lineage>
        <taxon>Bacteria</taxon>
        <taxon>Bacillati</taxon>
        <taxon>Actinomycetota</taxon>
        <taxon>Actinomycetes</taxon>
        <taxon>Micrococcales</taxon>
        <taxon>Intrasporangiaceae</taxon>
        <taxon>Nostocoides</taxon>
    </lineage>
</organism>
<dbReference type="CDD" id="cd01412">
    <property type="entry name" value="SIRT5_Af1_CobB"/>
    <property type="match status" value="1"/>
</dbReference>
<gene>
    <name evidence="3 6" type="primary">cobB</name>
    <name evidence="6" type="ORF">GCM10009810_29090</name>
</gene>
<comment type="cofactor">
    <cofactor evidence="3">
        <name>Zn(2+)</name>
        <dbReference type="ChEBI" id="CHEBI:29105"/>
    </cofactor>
    <text evidence="3">Binds 1 zinc ion per subunit.</text>
</comment>
<dbReference type="HAMAP" id="MF_01121">
    <property type="entry name" value="Sirtuin_ClassIII"/>
    <property type="match status" value="1"/>
</dbReference>
<proteinExistence type="inferred from homology"/>
<evidence type="ECO:0000256" key="2">
    <source>
        <dbReference type="ARBA" id="ARBA00023027"/>
    </source>
</evidence>
<evidence type="ECO:0000313" key="7">
    <source>
        <dbReference type="Proteomes" id="UP001501475"/>
    </source>
</evidence>
<dbReference type="InterPro" id="IPR003000">
    <property type="entry name" value="Sirtuin"/>
</dbReference>
<comment type="function">
    <text evidence="3">NAD-dependent lysine deacetylase and desuccinylase that specifically removes acetyl and succinyl groups on target proteins. Modulates the activities of several proteins which are inactive in their acylated form.</text>
</comment>
<dbReference type="NCBIfam" id="NF001753">
    <property type="entry name" value="PRK00481.1-3"/>
    <property type="match status" value="1"/>
</dbReference>
<dbReference type="SUPFAM" id="SSF52467">
    <property type="entry name" value="DHS-like NAD/FAD-binding domain"/>
    <property type="match status" value="1"/>
</dbReference>
<dbReference type="EC" id="2.3.1.286" evidence="3"/>
<dbReference type="Gene3D" id="3.30.1600.10">
    <property type="entry name" value="SIR2/SIRT2 'Small Domain"/>
    <property type="match status" value="1"/>
</dbReference>
<feature type="binding site" evidence="3">
    <location>
        <position position="73"/>
    </location>
    <ligand>
        <name>substrate</name>
    </ligand>
</feature>
<dbReference type="Gene3D" id="3.40.50.1220">
    <property type="entry name" value="TPP-binding domain"/>
    <property type="match status" value="1"/>
</dbReference>
<dbReference type="InterPro" id="IPR027546">
    <property type="entry name" value="Sirtuin_class_III"/>
</dbReference>
<comment type="catalytic activity">
    <reaction evidence="3">
        <text>N(6)-succinyl-L-lysyl-[protein] + NAD(+) + H2O = 2''-O-succinyl-ADP-D-ribose + nicotinamide + L-lysyl-[protein]</text>
        <dbReference type="Rhea" id="RHEA:47668"/>
        <dbReference type="Rhea" id="RHEA-COMP:9752"/>
        <dbReference type="Rhea" id="RHEA-COMP:11877"/>
        <dbReference type="ChEBI" id="CHEBI:15377"/>
        <dbReference type="ChEBI" id="CHEBI:17154"/>
        <dbReference type="ChEBI" id="CHEBI:29969"/>
        <dbReference type="ChEBI" id="CHEBI:57540"/>
        <dbReference type="ChEBI" id="CHEBI:87830"/>
        <dbReference type="ChEBI" id="CHEBI:87832"/>
    </reaction>
</comment>
<evidence type="ECO:0000313" key="6">
    <source>
        <dbReference type="EMBL" id="GAA1768691.1"/>
    </source>
</evidence>
<feature type="binding site" evidence="3">
    <location>
        <begin position="223"/>
        <end position="225"/>
    </location>
    <ligand>
        <name>NAD(+)</name>
        <dbReference type="ChEBI" id="CHEBI:57540"/>
    </ligand>
</feature>
<dbReference type="PROSITE" id="PS50305">
    <property type="entry name" value="SIRTUIN"/>
    <property type="match status" value="1"/>
</dbReference>
<dbReference type="InterPro" id="IPR050134">
    <property type="entry name" value="NAD-dep_sirtuin_deacylases"/>
</dbReference>
<feature type="binding site" evidence="3 4">
    <location>
        <position position="134"/>
    </location>
    <ligand>
        <name>Zn(2+)</name>
        <dbReference type="ChEBI" id="CHEBI:29105"/>
    </ligand>
</feature>
<comment type="caution">
    <text evidence="6">The sequence shown here is derived from an EMBL/GenBank/DDBJ whole genome shotgun (WGS) entry which is preliminary data.</text>
</comment>
<accession>A0ABN2L022</accession>
<dbReference type="InterPro" id="IPR026590">
    <property type="entry name" value="Ssirtuin_cat_dom"/>
</dbReference>
<keyword evidence="3 4" id="KW-0862">Zinc</keyword>
<dbReference type="InterPro" id="IPR026591">
    <property type="entry name" value="Sirtuin_cat_small_dom_sf"/>
</dbReference>
<keyword evidence="2 3" id="KW-0520">NAD</keyword>
<dbReference type="Proteomes" id="UP001501475">
    <property type="component" value="Unassembled WGS sequence"/>
</dbReference>
<evidence type="ECO:0000256" key="3">
    <source>
        <dbReference type="HAMAP-Rule" id="MF_01121"/>
    </source>
</evidence>
<dbReference type="InterPro" id="IPR029035">
    <property type="entry name" value="DHS-like_NAD/FAD-binding_dom"/>
</dbReference>
<dbReference type="PANTHER" id="PTHR11085">
    <property type="entry name" value="NAD-DEPENDENT PROTEIN DEACYLASE SIRTUIN-5, MITOCHONDRIAL-RELATED"/>
    <property type="match status" value="1"/>
</dbReference>
<dbReference type="Pfam" id="PF02146">
    <property type="entry name" value="SIR2"/>
    <property type="match status" value="1"/>
</dbReference>
<comment type="caution">
    <text evidence="3">Lacks conserved residue(s) required for the propagation of feature annotation.</text>
</comment>
<name>A0ABN2L022_9MICO</name>
<keyword evidence="3 4" id="KW-0479">Metal-binding</keyword>
<dbReference type="PANTHER" id="PTHR11085:SF4">
    <property type="entry name" value="NAD-DEPENDENT PROTEIN DEACYLASE"/>
    <property type="match status" value="1"/>
</dbReference>
<comment type="catalytic activity">
    <reaction evidence="3">
        <text>N(6)-acetyl-L-lysyl-[protein] + NAD(+) + H2O = 2''-O-acetyl-ADP-D-ribose + nicotinamide + L-lysyl-[protein]</text>
        <dbReference type="Rhea" id="RHEA:43636"/>
        <dbReference type="Rhea" id="RHEA-COMP:9752"/>
        <dbReference type="Rhea" id="RHEA-COMP:10731"/>
        <dbReference type="ChEBI" id="CHEBI:15377"/>
        <dbReference type="ChEBI" id="CHEBI:17154"/>
        <dbReference type="ChEBI" id="CHEBI:29969"/>
        <dbReference type="ChEBI" id="CHEBI:57540"/>
        <dbReference type="ChEBI" id="CHEBI:61930"/>
        <dbReference type="ChEBI" id="CHEBI:83767"/>
        <dbReference type="EC" id="2.3.1.286"/>
    </reaction>
</comment>
<feature type="binding site" evidence="3 4">
    <location>
        <position position="160"/>
    </location>
    <ligand>
        <name>Zn(2+)</name>
        <dbReference type="ChEBI" id="CHEBI:29105"/>
    </ligand>
</feature>
<feature type="binding site" evidence="3 4">
    <location>
        <position position="157"/>
    </location>
    <ligand>
        <name>Zn(2+)</name>
        <dbReference type="ChEBI" id="CHEBI:29105"/>
    </ligand>
</feature>
<comment type="similarity">
    <text evidence="3">Belongs to the sirtuin family. Class III subfamily.</text>
</comment>
<comment type="domain">
    <text evidence="3">2 residues (Tyr-70 and Arg-73) present in a large hydrophobic pocket are probably involved in substrate specificity. They are important for desuccinylation activity, but dispensable for deacetylation activity.</text>
</comment>
<feature type="active site" description="Proton acceptor" evidence="3 4">
    <location>
        <position position="123"/>
    </location>
</feature>
<dbReference type="EMBL" id="BAAAPN010000058">
    <property type="protein sequence ID" value="GAA1768691.1"/>
    <property type="molecule type" value="Genomic_DNA"/>
</dbReference>
<dbReference type="RefSeq" id="WP_344067535.1">
    <property type="nucleotide sequence ID" value="NZ_BAAAPN010000058.1"/>
</dbReference>
<keyword evidence="3" id="KW-0963">Cytoplasm</keyword>